<dbReference type="InterPro" id="IPR001604">
    <property type="entry name" value="Endo_G_ENPP1-like_dom"/>
</dbReference>
<organism evidence="3 4">
    <name type="scientific">Bdellovibrio svalbardensis</name>
    <dbReference type="NCBI Taxonomy" id="2972972"/>
    <lineage>
        <taxon>Bacteria</taxon>
        <taxon>Pseudomonadati</taxon>
        <taxon>Bdellovibrionota</taxon>
        <taxon>Bdellovibrionia</taxon>
        <taxon>Bdellovibrionales</taxon>
        <taxon>Pseudobdellovibrionaceae</taxon>
        <taxon>Bdellovibrio</taxon>
    </lineage>
</organism>
<dbReference type="InterPro" id="IPR044925">
    <property type="entry name" value="His-Me_finger_sf"/>
</dbReference>
<dbReference type="InterPro" id="IPR020821">
    <property type="entry name" value="ENPP1-3/EXOG-like_nuc-like"/>
</dbReference>
<dbReference type="PROSITE" id="PS51257">
    <property type="entry name" value="PROKAR_LIPOPROTEIN"/>
    <property type="match status" value="1"/>
</dbReference>
<evidence type="ECO:0000259" key="1">
    <source>
        <dbReference type="SMART" id="SM00477"/>
    </source>
</evidence>
<dbReference type="InterPro" id="IPR044929">
    <property type="entry name" value="DNA/RNA_non-sp_Endonuclease_sf"/>
</dbReference>
<reference evidence="3" key="1">
    <citation type="submission" date="2022-08" db="EMBL/GenBank/DDBJ databases">
        <title>Novel Bdellovibrio Species Isolated from Svalbard: Designation Bdellovibrio svalbardensis.</title>
        <authorList>
            <person name="Mitchell R.J."/>
            <person name="Choi S.Y."/>
        </authorList>
    </citation>
    <scope>NUCLEOTIDE SEQUENCE</scope>
    <source>
        <strain evidence="3">PAP01</strain>
    </source>
</reference>
<keyword evidence="4" id="KW-1185">Reference proteome</keyword>
<dbReference type="Gene3D" id="3.40.570.10">
    <property type="entry name" value="Extracellular Endonuclease, subunit A"/>
    <property type="match status" value="1"/>
</dbReference>
<dbReference type="PANTHER" id="PTHR13966:SF5">
    <property type="entry name" value="ENDONUCLEASE G, MITOCHONDRIAL"/>
    <property type="match status" value="1"/>
</dbReference>
<keyword evidence="3" id="KW-0540">Nuclease</keyword>
<dbReference type="InterPro" id="IPR040255">
    <property type="entry name" value="Non-specific_endonuclease"/>
</dbReference>
<accession>A0ABT6DIV0</accession>
<dbReference type="Pfam" id="PF01223">
    <property type="entry name" value="Endonuclease_NS"/>
    <property type="match status" value="1"/>
</dbReference>
<sequence length="273" mass="30951">MKYILLVALSTLIISCQTSPPKQELSLPSDTVGLAPLAKSPPSVLILDHKYFVVTYDRPTRLARHVTYSLTATQLKNSANATRSNKFKADPLLADYKELIVKPSEYLKTGYDQGHLANSKDFGFNQEAQDETFVMSNMAPQKPNLNRDAWLKLEDQVRKWACGEEEVKVITGPILGKNLKTLKSGLPIPNQFFKIVLDETPPKKMLAFIYNQTDKGDVMAEREIKLTELKKEVLPQINDTEKTNFSKYPIVPIKDWKSFDCFTKMKPAKIVKK</sequence>
<dbReference type="SMART" id="SM00477">
    <property type="entry name" value="NUC"/>
    <property type="match status" value="1"/>
</dbReference>
<proteinExistence type="predicted"/>
<dbReference type="SMART" id="SM00892">
    <property type="entry name" value="Endonuclease_NS"/>
    <property type="match status" value="1"/>
</dbReference>
<dbReference type="PANTHER" id="PTHR13966">
    <property type="entry name" value="ENDONUCLEASE RELATED"/>
    <property type="match status" value="1"/>
</dbReference>
<evidence type="ECO:0000313" key="4">
    <source>
        <dbReference type="Proteomes" id="UP001152321"/>
    </source>
</evidence>
<dbReference type="RefSeq" id="WP_277577923.1">
    <property type="nucleotide sequence ID" value="NZ_JANRMI010000002.1"/>
</dbReference>
<feature type="domain" description="ENPP1-3/EXOG-like endonuclease/phosphodiesterase" evidence="1">
    <location>
        <begin position="49"/>
        <end position="240"/>
    </location>
</feature>
<gene>
    <name evidence="3" type="ORF">NWE73_08725</name>
</gene>
<evidence type="ECO:0000259" key="2">
    <source>
        <dbReference type="SMART" id="SM00892"/>
    </source>
</evidence>
<dbReference type="EMBL" id="JANRMI010000002">
    <property type="protein sequence ID" value="MDG0816444.1"/>
    <property type="molecule type" value="Genomic_DNA"/>
</dbReference>
<name>A0ABT6DIV0_9BACT</name>
<dbReference type="GO" id="GO:0004519">
    <property type="term" value="F:endonuclease activity"/>
    <property type="evidence" value="ECO:0007669"/>
    <property type="project" value="UniProtKB-KW"/>
</dbReference>
<feature type="domain" description="DNA/RNA non-specific endonuclease/pyrophosphatase/phosphodiesterase" evidence="2">
    <location>
        <begin position="48"/>
        <end position="246"/>
    </location>
</feature>
<keyword evidence="3" id="KW-0255">Endonuclease</keyword>
<dbReference type="Proteomes" id="UP001152321">
    <property type="component" value="Unassembled WGS sequence"/>
</dbReference>
<keyword evidence="3" id="KW-0378">Hydrolase</keyword>
<evidence type="ECO:0000313" key="3">
    <source>
        <dbReference type="EMBL" id="MDG0816444.1"/>
    </source>
</evidence>
<comment type="caution">
    <text evidence="3">The sequence shown here is derived from an EMBL/GenBank/DDBJ whole genome shotgun (WGS) entry which is preliminary data.</text>
</comment>
<protein>
    <submittedName>
        <fullName evidence="3">DNA/RNA non-specific endonuclease</fullName>
    </submittedName>
</protein>
<dbReference type="SUPFAM" id="SSF54060">
    <property type="entry name" value="His-Me finger endonucleases"/>
    <property type="match status" value="1"/>
</dbReference>